<organism evidence="1 2">
    <name type="scientific">Aphanomyces invadans</name>
    <dbReference type="NCBI Taxonomy" id="157072"/>
    <lineage>
        <taxon>Eukaryota</taxon>
        <taxon>Sar</taxon>
        <taxon>Stramenopiles</taxon>
        <taxon>Oomycota</taxon>
        <taxon>Saprolegniomycetes</taxon>
        <taxon>Saprolegniales</taxon>
        <taxon>Verrucalvaceae</taxon>
        <taxon>Aphanomyces</taxon>
    </lineage>
</organism>
<evidence type="ECO:0000313" key="2">
    <source>
        <dbReference type="Proteomes" id="UP000285060"/>
    </source>
</evidence>
<dbReference type="Proteomes" id="UP000285060">
    <property type="component" value="Unassembled WGS sequence"/>
</dbReference>
<dbReference type="EMBL" id="QUSY01002968">
    <property type="protein sequence ID" value="RHY19259.1"/>
    <property type="molecule type" value="Genomic_DNA"/>
</dbReference>
<name>A0A3R6YRH9_9STRA</name>
<evidence type="ECO:0000313" key="1">
    <source>
        <dbReference type="EMBL" id="RHY19259.1"/>
    </source>
</evidence>
<accession>A0A3R6YRH9</accession>
<dbReference type="VEuPathDB" id="FungiDB:H310_04302"/>
<keyword evidence="2" id="KW-1185">Reference proteome</keyword>
<sequence length="264" mass="30381">MAPLSQAVLSQRQHSHHAIRLNDTDILRVQNQVLEAKVLQLTEELVTTQYELRIERVNYKYLHRKTLGLEDQLECQVHLVMDLEERLADTAAELESYRESEHLTMLHEDLNMYSARCALYEASIRELWTTYVTPWTVKLSTADFTDTKRLKLSTVDKDCEGSDADSDDTASMDSDSYDRELHASNEVLEMASHCVDELCVALADSIVLHQQELAALSTLETQFEVERLQYEELLMESATDEEASQGQLDIEVEYFADNMIEIKR</sequence>
<gene>
    <name evidence="1" type="ORF">DYB32_010258</name>
</gene>
<dbReference type="AlphaFoldDB" id="A0A3R6YRH9"/>
<proteinExistence type="predicted"/>
<protein>
    <submittedName>
        <fullName evidence="1">Uncharacterized protein</fullName>
    </submittedName>
</protein>
<comment type="caution">
    <text evidence="1">The sequence shown here is derived from an EMBL/GenBank/DDBJ whole genome shotgun (WGS) entry which is preliminary data.</text>
</comment>
<reference evidence="1 2" key="1">
    <citation type="submission" date="2018-08" db="EMBL/GenBank/DDBJ databases">
        <title>Aphanomyces genome sequencing and annotation.</title>
        <authorList>
            <person name="Minardi D."/>
            <person name="Oidtmann B."/>
            <person name="Van Der Giezen M."/>
            <person name="Studholme D.J."/>
        </authorList>
    </citation>
    <scope>NUCLEOTIDE SEQUENCE [LARGE SCALE GENOMIC DNA]</scope>
    <source>
        <strain evidence="1 2">NJM0002</strain>
    </source>
</reference>